<dbReference type="Proteomes" id="UP000663829">
    <property type="component" value="Unassembled WGS sequence"/>
</dbReference>
<evidence type="ECO:0000313" key="3">
    <source>
        <dbReference type="Proteomes" id="UP000663829"/>
    </source>
</evidence>
<sequence length="252" mass="29197">MDSTKALADFDSFLNRTCYEYVQRHVKKSIIPGLRYNHDLKDIDHSDIKVTVSSIKIQRIFVDTDSNYNNDEELLRVQVKNDTDKDLIKSIDDNEKRTKVQCRLYWTSGFSSKSLFSSEKKFYLNELIPLPDIFNVQCGIDQLFICDQLWSVGSRITVPPRKTTELIAKVNYQALEANFTQQILLSGSVRIQIKNWLNHSETLNVPLHLLFSNTLLHQSLTLTETNIILTLEGTLRLRYGKELIGYFNDIET</sequence>
<evidence type="ECO:0000313" key="1">
    <source>
        <dbReference type="EMBL" id="CAF0773061.1"/>
    </source>
</evidence>
<proteinExistence type="predicted"/>
<evidence type="ECO:0000313" key="2">
    <source>
        <dbReference type="EMBL" id="CAF3555369.1"/>
    </source>
</evidence>
<dbReference type="Proteomes" id="UP000681722">
    <property type="component" value="Unassembled WGS sequence"/>
</dbReference>
<gene>
    <name evidence="1" type="ORF">GPM918_LOCUS2037</name>
    <name evidence="2" type="ORF">SRO942_LOCUS2037</name>
</gene>
<protein>
    <submittedName>
        <fullName evidence="1">Uncharacterized protein</fullName>
    </submittedName>
</protein>
<dbReference type="AlphaFoldDB" id="A0A813QU93"/>
<name>A0A813QU93_9BILA</name>
<dbReference type="EMBL" id="CAJOBC010000212">
    <property type="protein sequence ID" value="CAF3555369.1"/>
    <property type="molecule type" value="Genomic_DNA"/>
</dbReference>
<reference evidence="1" key="1">
    <citation type="submission" date="2021-02" db="EMBL/GenBank/DDBJ databases">
        <authorList>
            <person name="Nowell W R."/>
        </authorList>
    </citation>
    <scope>NUCLEOTIDE SEQUENCE</scope>
</reference>
<organism evidence="1 3">
    <name type="scientific">Didymodactylos carnosus</name>
    <dbReference type="NCBI Taxonomy" id="1234261"/>
    <lineage>
        <taxon>Eukaryota</taxon>
        <taxon>Metazoa</taxon>
        <taxon>Spiralia</taxon>
        <taxon>Gnathifera</taxon>
        <taxon>Rotifera</taxon>
        <taxon>Eurotatoria</taxon>
        <taxon>Bdelloidea</taxon>
        <taxon>Philodinida</taxon>
        <taxon>Philodinidae</taxon>
        <taxon>Didymodactylos</taxon>
    </lineage>
</organism>
<keyword evidence="3" id="KW-1185">Reference proteome</keyword>
<accession>A0A813QU93</accession>
<comment type="caution">
    <text evidence="1">The sequence shown here is derived from an EMBL/GenBank/DDBJ whole genome shotgun (WGS) entry which is preliminary data.</text>
</comment>
<dbReference type="EMBL" id="CAJNOQ010000212">
    <property type="protein sequence ID" value="CAF0773061.1"/>
    <property type="molecule type" value="Genomic_DNA"/>
</dbReference>